<dbReference type="Pfam" id="PF00565">
    <property type="entry name" value="SNase"/>
    <property type="match status" value="1"/>
</dbReference>
<protein>
    <submittedName>
        <fullName evidence="2">Thermonuclease family protein</fullName>
    </submittedName>
</protein>
<comment type="caution">
    <text evidence="2">The sequence shown here is derived from an EMBL/GenBank/DDBJ whole genome shotgun (WGS) entry which is preliminary data.</text>
</comment>
<reference evidence="2" key="1">
    <citation type="submission" date="2022-05" db="EMBL/GenBank/DDBJ databases">
        <title>Schlegelella sp. nov., isolated from mangrove soil.</title>
        <authorList>
            <person name="Liu Y."/>
            <person name="Ge X."/>
            <person name="Liu W."/>
        </authorList>
    </citation>
    <scope>NUCLEOTIDE SEQUENCE</scope>
    <source>
        <strain evidence="2">S2-27</strain>
    </source>
</reference>
<dbReference type="EMBL" id="JAMKFE010000033">
    <property type="protein sequence ID" value="MCM5682979.1"/>
    <property type="molecule type" value="Genomic_DNA"/>
</dbReference>
<name>A0ABT0YX26_9BURK</name>
<sequence>MADVECRVEDAGQHQVRASMAWVFDRYAQSYNHLYALQNAARRERLGLWADPEPVPPRDWRAAKRAQ</sequence>
<dbReference type="SUPFAM" id="SSF50199">
    <property type="entry name" value="Staphylococcal nuclease"/>
    <property type="match status" value="1"/>
</dbReference>
<dbReference type="InterPro" id="IPR016071">
    <property type="entry name" value="Staphylococal_nuclease_OB-fold"/>
</dbReference>
<keyword evidence="3" id="KW-1185">Reference proteome</keyword>
<evidence type="ECO:0000313" key="2">
    <source>
        <dbReference type="EMBL" id="MCM5682979.1"/>
    </source>
</evidence>
<proteinExistence type="predicted"/>
<dbReference type="Proteomes" id="UP001165541">
    <property type="component" value="Unassembled WGS sequence"/>
</dbReference>
<evidence type="ECO:0000313" key="3">
    <source>
        <dbReference type="Proteomes" id="UP001165541"/>
    </source>
</evidence>
<dbReference type="InterPro" id="IPR035437">
    <property type="entry name" value="SNase_OB-fold_sf"/>
</dbReference>
<dbReference type="Gene3D" id="2.40.50.90">
    <property type="match status" value="1"/>
</dbReference>
<organism evidence="2 3">
    <name type="scientific">Caldimonas mangrovi</name>
    <dbReference type="NCBI Taxonomy" id="2944811"/>
    <lineage>
        <taxon>Bacteria</taxon>
        <taxon>Pseudomonadati</taxon>
        <taxon>Pseudomonadota</taxon>
        <taxon>Betaproteobacteria</taxon>
        <taxon>Burkholderiales</taxon>
        <taxon>Sphaerotilaceae</taxon>
        <taxon>Caldimonas</taxon>
    </lineage>
</organism>
<evidence type="ECO:0000259" key="1">
    <source>
        <dbReference type="Pfam" id="PF00565"/>
    </source>
</evidence>
<gene>
    <name evidence="2" type="ORF">M8A51_26005</name>
</gene>
<accession>A0ABT0YX26</accession>
<feature type="domain" description="TNase-like" evidence="1">
    <location>
        <begin position="9"/>
        <end position="51"/>
    </location>
</feature>